<feature type="domain" description="KOW" evidence="2">
    <location>
        <begin position="52"/>
        <end position="79"/>
    </location>
</feature>
<feature type="domain" description="KOW" evidence="2">
    <location>
        <begin position="1"/>
        <end position="25"/>
    </location>
</feature>
<feature type="region of interest" description="Disordered" evidence="1">
    <location>
        <begin position="365"/>
        <end position="390"/>
    </location>
</feature>
<dbReference type="AlphaFoldDB" id="A0A9P7AKQ8"/>
<dbReference type="Gene3D" id="2.30.30.30">
    <property type="match status" value="1"/>
</dbReference>
<proteinExistence type="predicted"/>
<feature type="domain" description="KOW" evidence="2">
    <location>
        <begin position="188"/>
        <end position="215"/>
    </location>
</feature>
<dbReference type="EMBL" id="JABBWE010000051">
    <property type="protein sequence ID" value="KAG1790362.1"/>
    <property type="molecule type" value="Genomic_DNA"/>
</dbReference>
<evidence type="ECO:0000256" key="1">
    <source>
        <dbReference type="SAM" id="MobiDB-lite"/>
    </source>
</evidence>
<protein>
    <recommendedName>
        <fullName evidence="2">KOW domain-containing protein</fullName>
    </recommendedName>
</protein>
<dbReference type="InterPro" id="IPR008991">
    <property type="entry name" value="Translation_prot_SH3-like_sf"/>
</dbReference>
<dbReference type="InterPro" id="IPR005824">
    <property type="entry name" value="KOW"/>
</dbReference>
<dbReference type="GeneID" id="64594217"/>
<gene>
    <name evidence="3" type="ORF">HD556DRAFT_1310750</name>
</gene>
<name>A0A9P7AKQ8_9AGAM</name>
<feature type="domain" description="KOW" evidence="2">
    <location>
        <begin position="480"/>
        <end position="507"/>
    </location>
</feature>
<evidence type="ECO:0000259" key="2">
    <source>
        <dbReference type="SMART" id="SM00739"/>
    </source>
</evidence>
<dbReference type="InterPro" id="IPR014722">
    <property type="entry name" value="Rib_uL2_dom2"/>
</dbReference>
<feature type="domain" description="KOW" evidence="2">
    <location>
        <begin position="125"/>
        <end position="152"/>
    </location>
</feature>
<comment type="caution">
    <text evidence="3">The sequence shown here is derived from an EMBL/GenBank/DDBJ whole genome shotgun (WGS) entry which is preliminary data.</text>
</comment>
<accession>A0A9P7AKQ8</accession>
<feature type="compositionally biased region" description="Low complexity" evidence="1">
    <location>
        <begin position="370"/>
        <end position="383"/>
    </location>
</feature>
<evidence type="ECO:0000313" key="3">
    <source>
        <dbReference type="EMBL" id="KAG1790362.1"/>
    </source>
</evidence>
<dbReference type="SUPFAM" id="SSF50104">
    <property type="entry name" value="Translation proteins SH3-like domain"/>
    <property type="match status" value="1"/>
</dbReference>
<sequence length="535" mass="58510">MGDLARVVKGSLHGELGQVISTDHTSGTVMLESAFDGCLKEIDICLQDTEHVFQVGDTVKVVAGSYLGLQGHIVQMCKDTFVVCQYAMNHQVEVSKYYLDQRLLDHIVQSQPQTQQHFEPPQSDSIEIGDFIEVLVGEHIGKCGIIDWFSKGDTKLCGRLSRTSVPIAAVQRTKLTQTLKFTKEKGYDVKPGDIVTVAHGPEYEAKGVIQSVDFPNAHLTLLCDGDHTLINVPIGFVVKEIGQEVFIVGGGQKGYWVTLYGLGPDLCTIALHGQKHITLKNCNIVMRFTASRYGKRLNGAMLEGLELISFCDLRKRLYLAPPPQLQSITPPIEKVPSSSLASITDSVPSSSSMWSTWSASTEGADVAHGSSSSVNPNSESSTSDPQTVSELDVQDSPLAWLMTREFSSTFFKYHMMLKVSPIFDVSLSRRFVSMPCPDPFCGKNGPTPEGCIAAYCTSNNAGAILKHYHIPAIHLSPAPPCKKNQECLILDGPHRGLIQSVAKCSIKHSSAEFKIMPTVTVILHFDQICLVELMS</sequence>
<dbReference type="OrthoDB" id="2671396at2759"/>
<organism evidence="3 4">
    <name type="scientific">Suillus plorans</name>
    <dbReference type="NCBI Taxonomy" id="116603"/>
    <lineage>
        <taxon>Eukaryota</taxon>
        <taxon>Fungi</taxon>
        <taxon>Dikarya</taxon>
        <taxon>Basidiomycota</taxon>
        <taxon>Agaricomycotina</taxon>
        <taxon>Agaricomycetes</taxon>
        <taxon>Agaricomycetidae</taxon>
        <taxon>Boletales</taxon>
        <taxon>Suillineae</taxon>
        <taxon>Suillaceae</taxon>
        <taxon>Suillus</taxon>
    </lineage>
</organism>
<evidence type="ECO:0000313" key="4">
    <source>
        <dbReference type="Proteomes" id="UP000719766"/>
    </source>
</evidence>
<dbReference type="RefSeq" id="XP_041157334.1">
    <property type="nucleotide sequence ID" value="XM_041300453.1"/>
</dbReference>
<dbReference type="Proteomes" id="UP000719766">
    <property type="component" value="Unassembled WGS sequence"/>
</dbReference>
<keyword evidence="4" id="KW-1185">Reference proteome</keyword>
<reference evidence="3" key="1">
    <citation type="journal article" date="2020" name="New Phytol.">
        <title>Comparative genomics reveals dynamic genome evolution in host specialist ectomycorrhizal fungi.</title>
        <authorList>
            <person name="Lofgren L.A."/>
            <person name="Nguyen N.H."/>
            <person name="Vilgalys R."/>
            <person name="Ruytinx J."/>
            <person name="Liao H.L."/>
            <person name="Branco S."/>
            <person name="Kuo A."/>
            <person name="LaButti K."/>
            <person name="Lipzen A."/>
            <person name="Andreopoulos W."/>
            <person name="Pangilinan J."/>
            <person name="Riley R."/>
            <person name="Hundley H."/>
            <person name="Na H."/>
            <person name="Barry K."/>
            <person name="Grigoriev I.V."/>
            <person name="Stajich J.E."/>
            <person name="Kennedy P.G."/>
        </authorList>
    </citation>
    <scope>NUCLEOTIDE SEQUENCE</scope>
    <source>
        <strain evidence="3">S12</strain>
    </source>
</reference>
<dbReference type="SMART" id="SM00739">
    <property type="entry name" value="KOW"/>
    <property type="match status" value="5"/>
</dbReference>